<evidence type="ECO:0000313" key="2">
    <source>
        <dbReference type="EMBL" id="KAK7524716.1"/>
    </source>
</evidence>
<gene>
    <name evidence="2" type="ORF">IWZ03DRAFT_403630</name>
</gene>
<feature type="domain" description="Aminoglycoside phosphotransferase" evidence="1">
    <location>
        <begin position="202"/>
        <end position="266"/>
    </location>
</feature>
<name>A0ABR1L2E2_9PEZI</name>
<dbReference type="EMBL" id="JBBPHU010000001">
    <property type="protein sequence ID" value="KAK7524716.1"/>
    <property type="molecule type" value="Genomic_DNA"/>
</dbReference>
<sequence>MEPKQNKKPTSAEISASRIEAFFNVADRPTREQCDKHALAITGQIHCEAAPAQGCQSYTLICYGKPRNMAAVVVDQAKSSVVQFRLAESQLDMENMATARIIHGDIVPETRLADPLGNLLVYISERKPGLTPRQLAPTTPNMNKAKQTLMENFMQELALYFKSCWVAKIDRKHKLERDTRVVQTWDRMQLIRECETGLFVGKHINLVEENMAYVHDPMHGQTLMHGDLNLTNFLVNPTTFKISGLVDWASARYEQFGYELYIVQMATGYNVALEDGGFKFYNNHKHLKRVFWDTFFRLLNIGSIAEARLFMEQLRPAWRLGLILREAFVHSADGQITDEVVLPLPENGVQLFQLQAMLNDEEDFFELLYNEDYQREQEKEEHKLLKQLQEEGAETTDAL</sequence>
<organism evidence="2 3">
    <name type="scientific">Phyllosticta citriasiana</name>
    <dbReference type="NCBI Taxonomy" id="595635"/>
    <lineage>
        <taxon>Eukaryota</taxon>
        <taxon>Fungi</taxon>
        <taxon>Dikarya</taxon>
        <taxon>Ascomycota</taxon>
        <taxon>Pezizomycotina</taxon>
        <taxon>Dothideomycetes</taxon>
        <taxon>Dothideomycetes incertae sedis</taxon>
        <taxon>Botryosphaeriales</taxon>
        <taxon>Phyllostictaceae</taxon>
        <taxon>Phyllosticta</taxon>
    </lineage>
</organism>
<accession>A0ABR1L2E2</accession>
<dbReference type="Gene3D" id="3.90.1200.10">
    <property type="match status" value="1"/>
</dbReference>
<evidence type="ECO:0000313" key="3">
    <source>
        <dbReference type="Proteomes" id="UP001363622"/>
    </source>
</evidence>
<dbReference type="SUPFAM" id="SSF56112">
    <property type="entry name" value="Protein kinase-like (PK-like)"/>
    <property type="match status" value="1"/>
</dbReference>
<dbReference type="Proteomes" id="UP001363622">
    <property type="component" value="Unassembled WGS sequence"/>
</dbReference>
<reference evidence="2 3" key="1">
    <citation type="submission" date="2024-04" db="EMBL/GenBank/DDBJ databases">
        <title>Phyllosticta paracitricarpa is synonymous to the EU quarantine fungus P. citricarpa based on phylogenomic analyses.</title>
        <authorList>
            <consortium name="Lawrence Berkeley National Laboratory"/>
            <person name="Van Ingen-Buijs V.A."/>
            <person name="Van Westerhoven A.C."/>
            <person name="Haridas S."/>
            <person name="Skiadas P."/>
            <person name="Martin F."/>
            <person name="Groenewald J.Z."/>
            <person name="Crous P.W."/>
            <person name="Seidl M.F."/>
        </authorList>
    </citation>
    <scope>NUCLEOTIDE SEQUENCE [LARGE SCALE GENOMIC DNA]</scope>
    <source>
        <strain evidence="2 3">CBS 123371</strain>
    </source>
</reference>
<keyword evidence="3" id="KW-1185">Reference proteome</keyword>
<dbReference type="InterPro" id="IPR011009">
    <property type="entry name" value="Kinase-like_dom_sf"/>
</dbReference>
<comment type="caution">
    <text evidence="2">The sequence shown here is derived from an EMBL/GenBank/DDBJ whole genome shotgun (WGS) entry which is preliminary data.</text>
</comment>
<dbReference type="InterPro" id="IPR002575">
    <property type="entry name" value="Aminoglycoside_PTrfase"/>
</dbReference>
<dbReference type="Pfam" id="PF01636">
    <property type="entry name" value="APH"/>
    <property type="match status" value="1"/>
</dbReference>
<protein>
    <recommendedName>
        <fullName evidence="1">Aminoglycoside phosphotransferase domain-containing protein</fullName>
    </recommendedName>
</protein>
<evidence type="ECO:0000259" key="1">
    <source>
        <dbReference type="Pfam" id="PF01636"/>
    </source>
</evidence>
<proteinExistence type="predicted"/>